<dbReference type="KEGG" id="mnm:MNVM_21600"/>
<dbReference type="RefSeq" id="WP_269473672.1">
    <property type="nucleotide sequence ID" value="NZ_AP022562.1"/>
</dbReference>
<organism evidence="1 2">
    <name type="scientific">Mycobacterium novum</name>
    <dbReference type="NCBI Taxonomy" id="2492438"/>
    <lineage>
        <taxon>Bacteria</taxon>
        <taxon>Bacillati</taxon>
        <taxon>Actinomycetota</taxon>
        <taxon>Actinomycetes</taxon>
        <taxon>Mycobacteriales</taxon>
        <taxon>Mycobacteriaceae</taxon>
        <taxon>Mycobacterium</taxon>
    </lineage>
</organism>
<dbReference type="Proteomes" id="UP000466997">
    <property type="component" value="Chromosome"/>
</dbReference>
<accession>A0A7I7JP08</accession>
<dbReference type="AlphaFoldDB" id="A0A7I7JP08"/>
<evidence type="ECO:0000313" key="2">
    <source>
        <dbReference type="Proteomes" id="UP000466997"/>
    </source>
</evidence>
<keyword evidence="2" id="KW-1185">Reference proteome</keyword>
<reference evidence="1 2" key="1">
    <citation type="journal article" date="2019" name="Emerg. Microbes Infect.">
        <title>Comprehensive subspecies identification of 175 nontuberculous mycobacteria species based on 7547 genomic profiles.</title>
        <authorList>
            <person name="Matsumoto Y."/>
            <person name="Kinjo T."/>
            <person name="Motooka D."/>
            <person name="Nabeya D."/>
            <person name="Jung N."/>
            <person name="Uechi K."/>
            <person name="Horii T."/>
            <person name="Iida T."/>
            <person name="Fujita J."/>
            <person name="Nakamura S."/>
        </authorList>
    </citation>
    <scope>NUCLEOTIDE SEQUENCE [LARGE SCALE GENOMIC DNA]</scope>
    <source>
        <strain evidence="1 2">JCM 6391</strain>
    </source>
</reference>
<evidence type="ECO:0000313" key="1">
    <source>
        <dbReference type="EMBL" id="BBX13079.1"/>
    </source>
</evidence>
<protein>
    <submittedName>
        <fullName evidence="1">Uncharacterized protein</fullName>
    </submittedName>
</protein>
<gene>
    <name evidence="1" type="ORF">MNVM_21600</name>
</gene>
<name>A0A7I7JP08_9MYCO</name>
<sequence>MRAEEGDESIQDYAQEAQETQDRVAPRSWWGRLLDALNPFKRHL</sequence>
<proteinExistence type="predicted"/>
<dbReference type="EMBL" id="AP022562">
    <property type="protein sequence ID" value="BBX13079.1"/>
    <property type="molecule type" value="Genomic_DNA"/>
</dbReference>